<dbReference type="Proteomes" id="UP000593572">
    <property type="component" value="Unassembled WGS sequence"/>
</dbReference>
<evidence type="ECO:0000313" key="3">
    <source>
        <dbReference type="Proteomes" id="UP000593572"/>
    </source>
</evidence>
<name>A0A7J8N2F9_9ROSI</name>
<evidence type="ECO:0000313" key="2">
    <source>
        <dbReference type="EMBL" id="MBA0571095.1"/>
    </source>
</evidence>
<reference evidence="2 3" key="1">
    <citation type="journal article" date="2019" name="Genome Biol. Evol.">
        <title>Insights into the evolution of the New World diploid cottons (Gossypium, subgenus Houzingenia) based on genome sequencing.</title>
        <authorList>
            <person name="Grover C.E."/>
            <person name="Arick M.A. 2nd"/>
            <person name="Thrash A."/>
            <person name="Conover J.L."/>
            <person name="Sanders W.S."/>
            <person name="Peterson D.G."/>
            <person name="Frelichowski J.E."/>
            <person name="Scheffler J.A."/>
            <person name="Scheffler B.E."/>
            <person name="Wendel J.F."/>
        </authorList>
    </citation>
    <scope>NUCLEOTIDE SEQUENCE [LARGE SCALE GENOMIC DNA]</scope>
    <source>
        <strain evidence="2">157</strain>
        <tissue evidence="2">Leaf</tissue>
    </source>
</reference>
<dbReference type="AlphaFoldDB" id="A0A7J8N2F9"/>
<accession>A0A7J8N2F9</accession>
<protein>
    <recommendedName>
        <fullName evidence="1">Transposase MuDR plant domain-containing protein</fullName>
    </recommendedName>
</protein>
<proteinExistence type="predicted"/>
<dbReference type="Pfam" id="PF03108">
    <property type="entry name" value="DBD_Tnp_Mut"/>
    <property type="match status" value="1"/>
</dbReference>
<gene>
    <name evidence="2" type="ORF">Golob_004687</name>
</gene>
<dbReference type="EMBL" id="JABEZX010000011">
    <property type="protein sequence ID" value="MBA0571095.1"/>
    <property type="molecule type" value="Genomic_DNA"/>
</dbReference>
<comment type="caution">
    <text evidence="2">The sequence shown here is derived from an EMBL/GenBank/DDBJ whole genome shotgun (WGS) entry which is preliminary data.</text>
</comment>
<feature type="domain" description="Transposase MuDR plant" evidence="1">
    <location>
        <begin position="3"/>
        <end position="53"/>
    </location>
</feature>
<organism evidence="2 3">
    <name type="scientific">Gossypium lobatum</name>
    <dbReference type="NCBI Taxonomy" id="34289"/>
    <lineage>
        <taxon>Eukaryota</taxon>
        <taxon>Viridiplantae</taxon>
        <taxon>Streptophyta</taxon>
        <taxon>Embryophyta</taxon>
        <taxon>Tracheophyta</taxon>
        <taxon>Spermatophyta</taxon>
        <taxon>Magnoliopsida</taxon>
        <taxon>eudicotyledons</taxon>
        <taxon>Gunneridae</taxon>
        <taxon>Pentapetalae</taxon>
        <taxon>rosids</taxon>
        <taxon>malvids</taxon>
        <taxon>Malvales</taxon>
        <taxon>Malvaceae</taxon>
        <taxon>Malvoideae</taxon>
        <taxon>Gossypium</taxon>
    </lineage>
</organism>
<evidence type="ECO:0000259" key="1">
    <source>
        <dbReference type="Pfam" id="PF03108"/>
    </source>
</evidence>
<keyword evidence="3" id="KW-1185">Reference proteome</keyword>
<sequence>MLFKYGEQFKYAIRKYSMCCRKELKIIKNEPNRVRVKYIESKNCKWRIFISYSNMFICIQVKSFHDEYNCCVSFRNKMVNVKVITDHFEATIRDHRKMKLREIQKRGSFRNGCKC</sequence>
<dbReference type="InterPro" id="IPR004332">
    <property type="entry name" value="Transposase_MuDR"/>
</dbReference>